<comment type="subcellular location">
    <subcellularLocation>
        <location evidence="1">Membrane</location>
        <topology evidence="1">Multi-pass membrane protein</topology>
    </subcellularLocation>
</comment>
<organism evidence="7 8">
    <name type="scientific">Aplysia californica</name>
    <name type="common">California sea hare</name>
    <dbReference type="NCBI Taxonomy" id="6500"/>
    <lineage>
        <taxon>Eukaryota</taxon>
        <taxon>Metazoa</taxon>
        <taxon>Spiralia</taxon>
        <taxon>Lophotrochozoa</taxon>
        <taxon>Mollusca</taxon>
        <taxon>Gastropoda</taxon>
        <taxon>Heterobranchia</taxon>
        <taxon>Euthyneura</taxon>
        <taxon>Tectipleura</taxon>
        <taxon>Aplysiida</taxon>
        <taxon>Aplysioidea</taxon>
        <taxon>Aplysiidae</taxon>
        <taxon>Aplysia</taxon>
    </lineage>
</organism>
<dbReference type="InterPro" id="IPR005016">
    <property type="entry name" value="TDE1/TMS"/>
</dbReference>
<sequence length="500" mass="54622">MGCIIGTGLAGAACCCGSAACSLCCAACPSCKNSTASRIGYSLMLLFGSIVAVIMLIPGIRSKLDDIPGLCSGIFDGKAPPGMDVSVFQKEQCDHAVGFLAVYRVCFAMAMFFLLFCVLMIKVNSSKDPRSKIQNGFWFFKVLIMIGICIGAFFIPGGTFGEVWMVVGMIGAFLFILIQLILLVDFAHGWAESWVELYEETEAKCYYIGLFFFTILFYLISIVAIVLFYVYYASGDCALHKFFVSFNLILIVGMSVVAILPRIQEHQPRSGLLQSSIISAYVIYLTWSAMSNNPDTKCNPNLKDIIDPPTHNITTAATVGGDANGTGTSDGVFDWQSILALAIWLFAVLYSSIRTSSNSQVGKLTLSEKTILQTDTDTYKSKRKSGSSEDLMVFTVSKGSGIPLPGSSDSEGDAETGQKVWDNEEEAVAYSYSFYHFMLFLAALYVMMTLTNWFKPSSDMTTLNANMASVWVKIVSSWLSILLYVWTLVAPAILSGRDFG</sequence>
<accession>A0ABM0JI29</accession>
<feature type="transmembrane region" description="Helical" evidence="6">
    <location>
        <begin position="101"/>
        <end position="123"/>
    </location>
</feature>
<evidence type="ECO:0000313" key="7">
    <source>
        <dbReference type="Proteomes" id="UP000694888"/>
    </source>
</evidence>
<proteinExistence type="inferred from homology"/>
<evidence type="ECO:0000313" key="8">
    <source>
        <dbReference type="RefSeq" id="XP_005094122.1"/>
    </source>
</evidence>
<evidence type="ECO:0000256" key="3">
    <source>
        <dbReference type="ARBA" id="ARBA00022692"/>
    </source>
</evidence>
<evidence type="ECO:0000256" key="4">
    <source>
        <dbReference type="ARBA" id="ARBA00022989"/>
    </source>
</evidence>
<feature type="transmembrane region" description="Helical" evidence="6">
    <location>
        <begin position="39"/>
        <end position="60"/>
    </location>
</feature>
<comment type="similarity">
    <text evidence="2">Belongs to the TDE1 family.</text>
</comment>
<evidence type="ECO:0000256" key="6">
    <source>
        <dbReference type="SAM" id="Phobius"/>
    </source>
</evidence>
<keyword evidence="3 6" id="KW-0812">Transmembrane</keyword>
<feature type="transmembrane region" description="Helical" evidence="6">
    <location>
        <begin position="163"/>
        <end position="184"/>
    </location>
</feature>
<reference evidence="8" key="1">
    <citation type="submission" date="2025-08" db="UniProtKB">
        <authorList>
            <consortium name="RefSeq"/>
        </authorList>
    </citation>
    <scope>IDENTIFICATION</scope>
</reference>
<feature type="transmembrane region" description="Helical" evidence="6">
    <location>
        <begin position="238"/>
        <end position="260"/>
    </location>
</feature>
<name>A0ABM0JI29_APLCA</name>
<feature type="transmembrane region" description="Helical" evidence="6">
    <location>
        <begin position="205"/>
        <end position="232"/>
    </location>
</feature>
<feature type="transmembrane region" description="Helical" evidence="6">
    <location>
        <begin position="474"/>
        <end position="494"/>
    </location>
</feature>
<protein>
    <submittedName>
        <fullName evidence="8">Serine incorporator 1 isoform X1</fullName>
    </submittedName>
</protein>
<evidence type="ECO:0000256" key="2">
    <source>
        <dbReference type="ARBA" id="ARBA00006665"/>
    </source>
</evidence>
<keyword evidence="4 6" id="KW-1133">Transmembrane helix</keyword>
<evidence type="ECO:0000256" key="1">
    <source>
        <dbReference type="ARBA" id="ARBA00004141"/>
    </source>
</evidence>
<dbReference type="Proteomes" id="UP000694888">
    <property type="component" value="Unplaced"/>
</dbReference>
<keyword evidence="7" id="KW-1185">Reference proteome</keyword>
<dbReference type="PANTHER" id="PTHR10383:SF9">
    <property type="entry name" value="SERINE INCORPORATOR, ISOFORM F"/>
    <property type="match status" value="1"/>
</dbReference>
<dbReference type="RefSeq" id="XP_005094122.1">
    <property type="nucleotide sequence ID" value="XM_005094065.3"/>
</dbReference>
<feature type="transmembrane region" description="Helical" evidence="6">
    <location>
        <begin position="135"/>
        <end position="157"/>
    </location>
</feature>
<feature type="transmembrane region" description="Helical" evidence="6">
    <location>
        <begin position="272"/>
        <end position="290"/>
    </location>
</feature>
<feature type="transmembrane region" description="Helical" evidence="6">
    <location>
        <begin position="335"/>
        <end position="353"/>
    </location>
</feature>
<dbReference type="GeneID" id="101861194"/>
<gene>
    <name evidence="8" type="primary">LOC101861194</name>
</gene>
<dbReference type="Pfam" id="PF03348">
    <property type="entry name" value="Serinc"/>
    <property type="match status" value="1"/>
</dbReference>
<dbReference type="PANTHER" id="PTHR10383">
    <property type="entry name" value="SERINE INCORPORATOR"/>
    <property type="match status" value="1"/>
</dbReference>
<feature type="transmembrane region" description="Helical" evidence="6">
    <location>
        <begin position="434"/>
        <end position="454"/>
    </location>
</feature>
<evidence type="ECO:0000256" key="5">
    <source>
        <dbReference type="ARBA" id="ARBA00023136"/>
    </source>
</evidence>
<keyword evidence="5 6" id="KW-0472">Membrane</keyword>